<reference evidence="5 6" key="1">
    <citation type="journal article" date="2014" name="Mol. Plant">
        <title>Chromosome Scale Genome Assembly and Transcriptome Profiling of Nannochloropsis gaditana in Nitrogen Depletion.</title>
        <authorList>
            <person name="Corteggiani Carpinelli E."/>
            <person name="Telatin A."/>
            <person name="Vitulo N."/>
            <person name="Forcato C."/>
            <person name="D'Angelo M."/>
            <person name="Schiavon R."/>
            <person name="Vezzi A."/>
            <person name="Giacometti G.M."/>
            <person name="Morosinotto T."/>
            <person name="Valle G."/>
        </authorList>
    </citation>
    <scope>NUCLEOTIDE SEQUENCE [LARGE SCALE GENOMIC DNA]</scope>
    <source>
        <strain evidence="5 6">B-31</strain>
    </source>
</reference>
<evidence type="ECO:0000256" key="1">
    <source>
        <dbReference type="ARBA" id="ARBA00022737"/>
    </source>
</evidence>
<protein>
    <submittedName>
        <fullName evidence="5">Pentatricopeptide repeat containing protein</fullName>
    </submittedName>
</protein>
<organism evidence="5 6">
    <name type="scientific">Nannochloropsis gaditana</name>
    <dbReference type="NCBI Taxonomy" id="72520"/>
    <lineage>
        <taxon>Eukaryota</taxon>
        <taxon>Sar</taxon>
        <taxon>Stramenopiles</taxon>
        <taxon>Ochrophyta</taxon>
        <taxon>Eustigmatophyceae</taxon>
        <taxon>Eustigmatales</taxon>
        <taxon>Monodopsidaceae</taxon>
        <taxon>Nannochloropsis</taxon>
    </lineage>
</organism>
<comment type="caution">
    <text evidence="5">The sequence shown here is derived from an EMBL/GenBank/DDBJ whole genome shotgun (WGS) entry which is preliminary data.</text>
</comment>
<dbReference type="PANTHER" id="PTHR46862:SF5">
    <property type="entry name" value="OS02G0170000 PROTEIN"/>
    <property type="match status" value="1"/>
</dbReference>
<dbReference type="PROSITE" id="PS51375">
    <property type="entry name" value="PPR"/>
    <property type="match status" value="1"/>
</dbReference>
<feature type="domain" description="PROP1-like PPR" evidence="4">
    <location>
        <begin position="42"/>
        <end position="210"/>
    </location>
</feature>
<dbReference type="EMBL" id="AZIL01001973">
    <property type="protein sequence ID" value="EWM22939.1"/>
    <property type="molecule type" value="Genomic_DNA"/>
</dbReference>
<dbReference type="Pfam" id="PF17177">
    <property type="entry name" value="PPR_long"/>
    <property type="match status" value="1"/>
</dbReference>
<gene>
    <name evidence="5" type="ORF">Naga_101189g1</name>
</gene>
<keyword evidence="1" id="KW-0677">Repeat</keyword>
<dbReference type="InterPro" id="IPR033443">
    <property type="entry name" value="PROP1-like_PPR_dom"/>
</dbReference>
<keyword evidence="6" id="KW-1185">Reference proteome</keyword>
<dbReference type="PANTHER" id="PTHR46862">
    <property type="entry name" value="OS07G0661900 PROTEIN"/>
    <property type="match status" value="1"/>
</dbReference>
<evidence type="ECO:0000256" key="2">
    <source>
        <dbReference type="PROSITE-ProRule" id="PRU00708"/>
    </source>
</evidence>
<dbReference type="Proteomes" id="UP000019335">
    <property type="component" value="Chromosome 19"/>
</dbReference>
<name>W7TRN0_9STRA</name>
<dbReference type="Gene3D" id="1.25.40.10">
    <property type="entry name" value="Tetratricopeptide repeat domain"/>
    <property type="match status" value="1"/>
</dbReference>
<feature type="repeat" description="PPR" evidence="2">
    <location>
        <begin position="146"/>
        <end position="180"/>
    </location>
</feature>
<dbReference type="InterPro" id="IPR011990">
    <property type="entry name" value="TPR-like_helical_dom_sf"/>
</dbReference>
<evidence type="ECO:0000256" key="3">
    <source>
        <dbReference type="SAM" id="MobiDB-lite"/>
    </source>
</evidence>
<accession>W7TRN0</accession>
<dbReference type="InterPro" id="IPR002885">
    <property type="entry name" value="PPR_rpt"/>
</dbReference>
<evidence type="ECO:0000313" key="6">
    <source>
        <dbReference type="Proteomes" id="UP000019335"/>
    </source>
</evidence>
<evidence type="ECO:0000313" key="5">
    <source>
        <dbReference type="EMBL" id="EWM22939.1"/>
    </source>
</evidence>
<evidence type="ECO:0000259" key="4">
    <source>
        <dbReference type="Pfam" id="PF17177"/>
    </source>
</evidence>
<proteinExistence type="predicted"/>
<feature type="region of interest" description="Disordered" evidence="3">
    <location>
        <begin position="1"/>
        <end position="24"/>
    </location>
</feature>
<dbReference type="AlphaFoldDB" id="W7TRN0"/>
<sequence>MGPRGLSPLTRSGPTSPPASPPSRLFAQALTRPAESTDQGTRVLAELKSAAQAGDSAKALDLLKSLDDAAVPKTVVHFNRALKACVQGKALDQLPGVLEQMNASGTAWDETTVKLLVSTYAEQGKLAEALDVFEQAREDELIGTVDRALYDVVIGAYRRTDALEKAMDLCDEMRSLRLAPTKEGYAFIATVAVRDGKTYLIARTLETMRAEGFEEGEVAYVQKVIEEELPEGLKHQVGGKVVAPA</sequence>
<dbReference type="OrthoDB" id="185373at2759"/>